<feature type="active site" description="Proton acceptor" evidence="4">
    <location>
        <position position="313"/>
    </location>
</feature>
<feature type="region of interest" description="Disordered" evidence="5">
    <location>
        <begin position="370"/>
        <end position="393"/>
    </location>
</feature>
<evidence type="ECO:0000313" key="7">
    <source>
        <dbReference type="EMBL" id="KAA8897226.1"/>
    </source>
</evidence>
<evidence type="ECO:0000259" key="6">
    <source>
        <dbReference type="Pfam" id="PF00755"/>
    </source>
</evidence>
<comment type="caution">
    <text evidence="7">The sequence shown here is derived from an EMBL/GenBank/DDBJ whole genome shotgun (WGS) entry which is preliminary data.</text>
</comment>
<evidence type="ECO:0000256" key="3">
    <source>
        <dbReference type="ARBA" id="ARBA00023315"/>
    </source>
</evidence>
<dbReference type="EMBL" id="VXIS01000202">
    <property type="protein sequence ID" value="KAA8897226.1"/>
    <property type="molecule type" value="Genomic_DNA"/>
</dbReference>
<dbReference type="AlphaFoldDB" id="A0A5J5EN78"/>
<feature type="domain" description="Choline/carnitine acyltransferase" evidence="6">
    <location>
        <begin position="411"/>
        <end position="490"/>
    </location>
</feature>
<gene>
    <name evidence="7" type="ORF">FN846DRAFT_262000</name>
</gene>
<dbReference type="InterPro" id="IPR023213">
    <property type="entry name" value="CAT-like_dom_sf"/>
</dbReference>
<dbReference type="OrthoDB" id="5367651at2759"/>
<evidence type="ECO:0000256" key="4">
    <source>
        <dbReference type="PIRSR" id="PIRSR600542-1"/>
    </source>
</evidence>
<dbReference type="Gene3D" id="3.30.559.70">
    <property type="entry name" value="Choline/Carnitine o-acyltransferase, domain 2"/>
    <property type="match status" value="1"/>
</dbReference>
<keyword evidence="3" id="KW-0012">Acyltransferase</keyword>
<dbReference type="PANTHER" id="PTHR22589">
    <property type="entry name" value="CARNITINE O-ACYLTRANSFERASE"/>
    <property type="match status" value="1"/>
</dbReference>
<sequence length="644" mass="68928">MTVSTPLPAPLSAATSSKKREHREPSSYPAIPPIYTLLLTLPSIAAPFLPASSRILAGYPNAVQSLLPALEPLDTHLRELLPRSRNWTHELLTTLLLSARGPLAAEAKLGFLLGGLLGGNRVDTAARLLWAVGCWRASGYAGPKREEVAWMADGLLGGFHTPGRECDGIKLADGEMKEAVVWVGGRAWGVEVLRGGKVLAMEEIRAQIEGVVMAAEAKDPTNVSVAALSHRLPRELWAKAKSILDTDPTTKGTMRRLYSSLTTLCLEPYPLPTSTAAALDDIRGACHSPNRFADQTFGVVVYSDGRAGVTVDHTVADFPAGLETAVWISSLAAAATEAAGADVSSPPSAAEEILFPALQTRALLPLPQEKRPGEPDLFRPPVSAPLPQGYRDSIPRDIRSHTVRLPRKLQKQRLVDVALQLACQFAVGRDTPMTQGVALRGVIHARAEPVMIVTREGVEFCEALENGAMTAEMREAAFRAAVEARKERIKLKTFPLYRNLFLAPSLSVLPQSTELATVQAVLHVASGAPVDSPQPGTMVSFSGSSSMPSGSSVAAAVNTVTAESQLGITYIASFPKASEEEDGAVTVAFTATGTLWRRELEDVVRSFDAVWELVLEAALGDEDADELVPPAVVEERKLWLLAVP</sequence>
<dbReference type="InterPro" id="IPR042231">
    <property type="entry name" value="Cho/carn_acyl_trans_2"/>
</dbReference>
<dbReference type="Pfam" id="PF00755">
    <property type="entry name" value="Carn_acyltransf"/>
    <property type="match status" value="2"/>
</dbReference>
<evidence type="ECO:0000256" key="5">
    <source>
        <dbReference type="SAM" id="MobiDB-lite"/>
    </source>
</evidence>
<feature type="domain" description="Choline/carnitine acyltransferase" evidence="6">
    <location>
        <begin position="74"/>
        <end position="334"/>
    </location>
</feature>
<evidence type="ECO:0000256" key="1">
    <source>
        <dbReference type="ARBA" id="ARBA00005232"/>
    </source>
</evidence>
<proteinExistence type="inferred from homology"/>
<keyword evidence="8" id="KW-1185">Reference proteome</keyword>
<evidence type="ECO:0000256" key="2">
    <source>
        <dbReference type="ARBA" id="ARBA00022679"/>
    </source>
</evidence>
<evidence type="ECO:0000313" key="8">
    <source>
        <dbReference type="Proteomes" id="UP000326924"/>
    </source>
</evidence>
<dbReference type="Proteomes" id="UP000326924">
    <property type="component" value="Unassembled WGS sequence"/>
</dbReference>
<dbReference type="SUPFAM" id="SSF52777">
    <property type="entry name" value="CoA-dependent acyltransferases"/>
    <property type="match status" value="2"/>
</dbReference>
<dbReference type="Gene3D" id="3.30.559.10">
    <property type="entry name" value="Chloramphenicol acetyltransferase-like domain"/>
    <property type="match status" value="1"/>
</dbReference>
<accession>A0A5J5EN78</accession>
<organism evidence="7 8">
    <name type="scientific">Sphaerosporella brunnea</name>
    <dbReference type="NCBI Taxonomy" id="1250544"/>
    <lineage>
        <taxon>Eukaryota</taxon>
        <taxon>Fungi</taxon>
        <taxon>Dikarya</taxon>
        <taxon>Ascomycota</taxon>
        <taxon>Pezizomycotina</taxon>
        <taxon>Pezizomycetes</taxon>
        <taxon>Pezizales</taxon>
        <taxon>Pyronemataceae</taxon>
        <taxon>Sphaerosporella</taxon>
    </lineage>
</organism>
<keyword evidence="2" id="KW-0808">Transferase</keyword>
<dbReference type="InterPro" id="IPR039551">
    <property type="entry name" value="Cho/carn_acyl_trans"/>
</dbReference>
<protein>
    <recommendedName>
        <fullName evidence="6">Choline/carnitine acyltransferase domain-containing protein</fullName>
    </recommendedName>
</protein>
<dbReference type="InterPro" id="IPR000542">
    <property type="entry name" value="Carn_acyl_trans"/>
</dbReference>
<dbReference type="InParanoid" id="A0A5J5EN78"/>
<comment type="similarity">
    <text evidence="1">Belongs to the carnitine/choline acetyltransferase family.</text>
</comment>
<feature type="region of interest" description="Disordered" evidence="5">
    <location>
        <begin position="1"/>
        <end position="27"/>
    </location>
</feature>
<dbReference type="GO" id="GO:0016746">
    <property type="term" value="F:acyltransferase activity"/>
    <property type="evidence" value="ECO:0007669"/>
    <property type="project" value="UniProtKB-KW"/>
</dbReference>
<reference evidence="7 8" key="1">
    <citation type="submission" date="2019-09" db="EMBL/GenBank/DDBJ databases">
        <title>Draft genome of the ectomycorrhizal ascomycete Sphaerosporella brunnea.</title>
        <authorList>
            <consortium name="DOE Joint Genome Institute"/>
            <person name="Benucci G.M."/>
            <person name="Marozzi G."/>
            <person name="Antonielli L."/>
            <person name="Sanchez S."/>
            <person name="Marco P."/>
            <person name="Wang X."/>
            <person name="Falini L.B."/>
            <person name="Barry K."/>
            <person name="Haridas S."/>
            <person name="Lipzen A."/>
            <person name="Labutti K."/>
            <person name="Grigoriev I.V."/>
            <person name="Murat C."/>
            <person name="Martin F."/>
            <person name="Albertini E."/>
            <person name="Donnini D."/>
            <person name="Bonito G."/>
        </authorList>
    </citation>
    <scope>NUCLEOTIDE SEQUENCE [LARGE SCALE GENOMIC DNA]</scope>
    <source>
        <strain evidence="7 8">Sb_GMNB300</strain>
    </source>
</reference>
<name>A0A5J5EN78_9PEZI</name>